<reference evidence="1" key="1">
    <citation type="submission" date="2021-01" db="EMBL/GenBank/DDBJ databases">
        <authorList>
            <person name="Sun Q."/>
        </authorList>
    </citation>
    <scope>NUCLEOTIDE SEQUENCE</scope>
    <source>
        <strain evidence="1">YIM B02566</strain>
    </source>
</reference>
<gene>
    <name evidence="1" type="ORF">JHL16_02210</name>
</gene>
<dbReference type="EMBL" id="JAENHL010000004">
    <property type="protein sequence ID" value="MBK1865151.1"/>
    <property type="molecule type" value="Genomic_DNA"/>
</dbReference>
<organism evidence="1 2">
    <name type="scientific">Taklimakanibacter albus</name>
    <dbReference type="NCBI Taxonomy" id="2800327"/>
    <lineage>
        <taxon>Bacteria</taxon>
        <taxon>Pseudomonadati</taxon>
        <taxon>Pseudomonadota</taxon>
        <taxon>Alphaproteobacteria</taxon>
        <taxon>Hyphomicrobiales</taxon>
        <taxon>Aestuariivirgaceae</taxon>
        <taxon>Taklimakanibacter</taxon>
    </lineage>
</organism>
<protein>
    <submittedName>
        <fullName evidence="1">Molybdopterin-binding/glycosyltransferase family 2 protein</fullName>
    </submittedName>
</protein>
<dbReference type="Proteomes" id="UP000616151">
    <property type="component" value="Unassembled WGS sequence"/>
</dbReference>
<proteinExistence type="predicted"/>
<evidence type="ECO:0000313" key="2">
    <source>
        <dbReference type="Proteomes" id="UP000616151"/>
    </source>
</evidence>
<evidence type="ECO:0000313" key="1">
    <source>
        <dbReference type="EMBL" id="MBK1865151.1"/>
    </source>
</evidence>
<keyword evidence="2" id="KW-1185">Reference proteome</keyword>
<sequence>MKFGEIPTADAAGAILAHSVKHKSGTFKKGRVLTAADIGLLEDSGVGHVFAARLSEDDVSEDKAAETVAKAIAGEGTIVQAPFTGRANLHAHRRGLVVIDTERVKTFNRVHESLTLATASPFEIVEERQLVATVKVIPFAVPRDMLEDGLAVIGSDPLIRVESFKHRKAGLIITKLPQTKPSLIAKSEEAIRERIAALDGELAEVMVVDHAVAPVRDAVAALHGKGRNPILIFGASAIVDRGDVIPAALEQAEGEVVHLGMPVDPGNLMMFGRLEGASVIGVPTCARSPKLNGFDWVLARIMAGLHVSGQDIMDMGAGGLLKEISTRPTPREGDDAKPQKAPQIAGMILAAGRSTRMGANKLLSVIHDRAMIRMTAEAMLASAAKPVLVVTGHEREKVEAALTGLDVRFVHNPAYASGIASSLKAGLAGLSGDADAVVVALGDMPLVGGRHINRLIAAFSPAERRTIIVPVHAGERGNPVLWGRQHFAEMLTLDGDRGAKSLMDRHEDQITEVQIRTDVVLADFDTPEALARLTTASQ</sequence>
<comment type="caution">
    <text evidence="1">The sequence shown here is derived from an EMBL/GenBank/DDBJ whole genome shotgun (WGS) entry which is preliminary data.</text>
</comment>
<name>A0ACC5QXM9_9HYPH</name>
<accession>A0ACC5QXM9</accession>